<organism evidence="1 2">
    <name type="scientific">Bauhinia variegata</name>
    <name type="common">Purple orchid tree</name>
    <name type="synonym">Phanera variegata</name>
    <dbReference type="NCBI Taxonomy" id="167791"/>
    <lineage>
        <taxon>Eukaryota</taxon>
        <taxon>Viridiplantae</taxon>
        <taxon>Streptophyta</taxon>
        <taxon>Embryophyta</taxon>
        <taxon>Tracheophyta</taxon>
        <taxon>Spermatophyta</taxon>
        <taxon>Magnoliopsida</taxon>
        <taxon>eudicotyledons</taxon>
        <taxon>Gunneridae</taxon>
        <taxon>Pentapetalae</taxon>
        <taxon>rosids</taxon>
        <taxon>fabids</taxon>
        <taxon>Fabales</taxon>
        <taxon>Fabaceae</taxon>
        <taxon>Cercidoideae</taxon>
        <taxon>Cercideae</taxon>
        <taxon>Bauhiniinae</taxon>
        <taxon>Bauhinia</taxon>
    </lineage>
</organism>
<evidence type="ECO:0000313" key="2">
    <source>
        <dbReference type="Proteomes" id="UP000828941"/>
    </source>
</evidence>
<evidence type="ECO:0000313" key="1">
    <source>
        <dbReference type="EMBL" id="KAI4313874.1"/>
    </source>
</evidence>
<gene>
    <name evidence="1" type="ORF">L6164_026821</name>
</gene>
<accession>A0ACB9LRP2</accession>
<protein>
    <submittedName>
        <fullName evidence="1">Uncharacterized protein</fullName>
    </submittedName>
</protein>
<name>A0ACB9LRP2_BAUVA</name>
<dbReference type="Proteomes" id="UP000828941">
    <property type="component" value="Chromosome 11"/>
</dbReference>
<sequence>MMEKAFGNGWYGKRSQSDESLSFPSTHLLPEPPISIAFFHSSLSSLLFPVDRTEEKGGRDVGRKILRWIRHKKVCNFCESGMDLTLDLPLSAIFSPFLIIIVSRSET</sequence>
<reference evidence="1 2" key="1">
    <citation type="journal article" date="2022" name="DNA Res.">
        <title>Chromosomal-level genome assembly of the orchid tree Bauhinia variegata (Leguminosae; Cercidoideae) supports the allotetraploid origin hypothesis of Bauhinia.</title>
        <authorList>
            <person name="Zhong Y."/>
            <person name="Chen Y."/>
            <person name="Zheng D."/>
            <person name="Pang J."/>
            <person name="Liu Y."/>
            <person name="Luo S."/>
            <person name="Meng S."/>
            <person name="Qian L."/>
            <person name="Wei D."/>
            <person name="Dai S."/>
            <person name="Zhou R."/>
        </authorList>
    </citation>
    <scope>NUCLEOTIDE SEQUENCE [LARGE SCALE GENOMIC DNA]</scope>
    <source>
        <strain evidence="1">BV-YZ2020</strain>
    </source>
</reference>
<keyword evidence="2" id="KW-1185">Reference proteome</keyword>
<comment type="caution">
    <text evidence="1">The sequence shown here is derived from an EMBL/GenBank/DDBJ whole genome shotgun (WGS) entry which is preliminary data.</text>
</comment>
<dbReference type="EMBL" id="CM039436">
    <property type="protein sequence ID" value="KAI4313874.1"/>
    <property type="molecule type" value="Genomic_DNA"/>
</dbReference>
<proteinExistence type="predicted"/>